<dbReference type="Gene3D" id="1.25.40.10">
    <property type="entry name" value="Tetratricopeptide repeat domain"/>
    <property type="match status" value="1"/>
</dbReference>
<evidence type="ECO:0000256" key="1">
    <source>
        <dbReference type="ARBA" id="ARBA00022603"/>
    </source>
</evidence>
<dbReference type="InterPro" id="IPR025799">
    <property type="entry name" value="Arg_MeTrfase"/>
</dbReference>
<evidence type="ECO:0000313" key="6">
    <source>
        <dbReference type="EMBL" id="KAK9506447.1"/>
    </source>
</evidence>
<dbReference type="CDD" id="cd02440">
    <property type="entry name" value="AdoMet_MTases"/>
    <property type="match status" value="1"/>
</dbReference>
<evidence type="ECO:0000256" key="2">
    <source>
        <dbReference type="ARBA" id="ARBA00022679"/>
    </source>
</evidence>
<dbReference type="GO" id="GO:0016274">
    <property type="term" value="F:protein-arginine N-methyltransferase activity"/>
    <property type="evidence" value="ECO:0007669"/>
    <property type="project" value="InterPro"/>
</dbReference>
<evidence type="ECO:0000256" key="3">
    <source>
        <dbReference type="ARBA" id="ARBA00022691"/>
    </source>
</evidence>
<comment type="caution">
    <text evidence="6">The sequence shown here is derived from an EMBL/GenBank/DDBJ whole genome shotgun (WGS) entry which is preliminary data.</text>
</comment>
<evidence type="ECO:0000256" key="4">
    <source>
        <dbReference type="PROSITE-ProRule" id="PRU01015"/>
    </source>
</evidence>
<dbReference type="InterPro" id="IPR055135">
    <property type="entry name" value="PRMT_dom"/>
</dbReference>
<name>A0AAW1D7J2_9HEMI</name>
<dbReference type="Pfam" id="PF06325">
    <property type="entry name" value="PrmA"/>
    <property type="match status" value="1"/>
</dbReference>
<dbReference type="EMBL" id="JAPXFL010000005">
    <property type="protein sequence ID" value="KAK9506447.1"/>
    <property type="molecule type" value="Genomic_DNA"/>
</dbReference>
<keyword evidence="2 4" id="KW-0808">Transferase</keyword>
<reference evidence="6 7" key="1">
    <citation type="submission" date="2022-12" db="EMBL/GenBank/DDBJ databases">
        <title>Chromosome-level genome assembly of true bugs.</title>
        <authorList>
            <person name="Ma L."/>
            <person name="Li H."/>
        </authorList>
    </citation>
    <scope>NUCLEOTIDE SEQUENCE [LARGE SCALE GENOMIC DNA]</scope>
    <source>
        <strain evidence="6">Lab_2022b</strain>
    </source>
</reference>
<dbReference type="AlphaFoldDB" id="A0AAW1D7J2"/>
<dbReference type="Gene3D" id="3.40.50.150">
    <property type="entry name" value="Vaccinia Virus protein VP39"/>
    <property type="match status" value="1"/>
</dbReference>
<dbReference type="GO" id="GO:0042054">
    <property type="term" value="F:histone methyltransferase activity"/>
    <property type="evidence" value="ECO:0007669"/>
    <property type="project" value="TreeGrafter"/>
</dbReference>
<dbReference type="GO" id="GO:0005634">
    <property type="term" value="C:nucleus"/>
    <property type="evidence" value="ECO:0007669"/>
    <property type="project" value="TreeGrafter"/>
</dbReference>
<dbReference type="PROSITE" id="PS51678">
    <property type="entry name" value="SAM_MT_PRMT"/>
    <property type="match status" value="1"/>
</dbReference>
<dbReference type="Gene3D" id="2.70.160.11">
    <property type="entry name" value="Hnrnp arginine n-methyltransferase1"/>
    <property type="match status" value="2"/>
</dbReference>
<dbReference type="GO" id="GO:0032259">
    <property type="term" value="P:methylation"/>
    <property type="evidence" value="ECO:0007669"/>
    <property type="project" value="UniProtKB-KW"/>
</dbReference>
<keyword evidence="1 4" id="KW-0489">Methyltransferase</keyword>
<evidence type="ECO:0000313" key="7">
    <source>
        <dbReference type="Proteomes" id="UP001461498"/>
    </source>
</evidence>
<sequence>MTEVEEVAKRSLFLAEKYLNEGKPGRCYAHLLIVLKLKPQWKDKLEKLFINSLNSWDKYLLTEGRYSDLFTCYEQALEHYRHPLLYNNLGSLLYRLNFKKEAGKYFQLATAVNSEYLPALKNLYRFYNESVERWHFRMLNDSNRNKCYRNAILKKIKQGHKTIIDIGTGTGLLSIYAKLEGAEIVYACDYSENMIDIANQVVSSNLNPDSIVIIPKMSNDITIPSDIPYRCSLVVTEVMDAAVFGERILQTLLHAWEKLLPSPSATFPYRVIPHKAMIYIAPVQCLKIARLNQVLGEERNIIRAINFGNIRFIPIKTEPYDTENLRIVEYSCLSDTVEIISVNFNDFSEMELIIDGSKDIENFIINCNREGFIDAIAVWFDLYLDNEIILSSSPKVSHDCCWDQAIFPLVKPKFIQDQSLIKINASFKDGELRIVLIDVPDTDEILTPVPQEIIKFLNCTSLHSIFHETIIKLKESWPLLELCEVLDLSPFPIMGLLLAKYVKVNVTYISEIIHLFSILKSNNITSNFEHILWKKFIESYDSLALKFDIIILNYLLDSGEFNEEIISNLPNIRQCLKPNGIIIPSNVKICCKLVYSEQLLRESQVINPELISEIKVADYINIFKVPYHLDFRINEINYKTLSDFTMGLLNIDALSSEEPTIFEKDLKLNEDGIFNAILCWNELDIYGSCFSTDVHDSYINHTAWLLNQSIEVKKNDLIKIKCIYQQSFLYFSTKKC</sequence>
<proteinExistence type="predicted"/>
<keyword evidence="7" id="KW-1185">Reference proteome</keyword>
<dbReference type="PANTHER" id="PTHR11006">
    <property type="entry name" value="PROTEIN ARGININE N-METHYLTRANSFERASE"/>
    <property type="match status" value="1"/>
</dbReference>
<dbReference type="InterPro" id="IPR011990">
    <property type="entry name" value="TPR-like_helical_dom_sf"/>
</dbReference>
<evidence type="ECO:0000259" key="5">
    <source>
        <dbReference type="Pfam" id="PF22528"/>
    </source>
</evidence>
<accession>A0AAW1D7J2</accession>
<keyword evidence="3 4" id="KW-0949">S-adenosyl-L-methionine</keyword>
<gene>
    <name evidence="6" type="ORF">O3M35_008385</name>
</gene>
<dbReference type="InterPro" id="IPR029063">
    <property type="entry name" value="SAM-dependent_MTases_sf"/>
</dbReference>
<feature type="domain" description="Protein arginine N-methyltransferase" evidence="5">
    <location>
        <begin position="275"/>
        <end position="429"/>
    </location>
</feature>
<dbReference type="SUPFAM" id="SSF53335">
    <property type="entry name" value="S-adenosyl-L-methionine-dependent methyltransferases"/>
    <property type="match status" value="2"/>
</dbReference>
<organism evidence="6 7">
    <name type="scientific">Rhynocoris fuscipes</name>
    <dbReference type="NCBI Taxonomy" id="488301"/>
    <lineage>
        <taxon>Eukaryota</taxon>
        <taxon>Metazoa</taxon>
        <taxon>Ecdysozoa</taxon>
        <taxon>Arthropoda</taxon>
        <taxon>Hexapoda</taxon>
        <taxon>Insecta</taxon>
        <taxon>Pterygota</taxon>
        <taxon>Neoptera</taxon>
        <taxon>Paraneoptera</taxon>
        <taxon>Hemiptera</taxon>
        <taxon>Heteroptera</taxon>
        <taxon>Panheteroptera</taxon>
        <taxon>Cimicomorpha</taxon>
        <taxon>Reduviidae</taxon>
        <taxon>Harpactorinae</taxon>
        <taxon>Harpactorini</taxon>
        <taxon>Rhynocoris</taxon>
    </lineage>
</organism>
<dbReference type="PANTHER" id="PTHR11006:SF60">
    <property type="entry name" value="PROTEIN ARGININE N-METHYLTRANSFERASE 9"/>
    <property type="match status" value="1"/>
</dbReference>
<dbReference type="SUPFAM" id="SSF48452">
    <property type="entry name" value="TPR-like"/>
    <property type="match status" value="1"/>
</dbReference>
<dbReference type="Pfam" id="PF22528">
    <property type="entry name" value="PRMT_C"/>
    <property type="match status" value="1"/>
</dbReference>
<protein>
    <recommendedName>
        <fullName evidence="5">Protein arginine N-methyltransferase domain-containing protein</fullName>
    </recommendedName>
</protein>
<dbReference type="Proteomes" id="UP001461498">
    <property type="component" value="Unassembled WGS sequence"/>
</dbReference>